<keyword evidence="5 8" id="KW-1133">Transmembrane helix</keyword>
<dbReference type="OMA" id="WEGFRVF"/>
<comment type="subcellular location">
    <subcellularLocation>
        <location evidence="1">Membrane</location>
        <topology evidence="1">Single-pass type II membrane protein</topology>
    </subcellularLocation>
</comment>
<dbReference type="GO" id="GO:0001671">
    <property type="term" value="F:ATPase activator activity"/>
    <property type="evidence" value="ECO:0007669"/>
    <property type="project" value="TreeGrafter"/>
</dbReference>
<dbReference type="EMBL" id="AMQN01013877">
    <property type="status" value="NOT_ANNOTATED_CDS"/>
    <property type="molecule type" value="Genomic_DNA"/>
</dbReference>
<dbReference type="InterPro" id="IPR038702">
    <property type="entry name" value="Na/K_ATPase_sub_beta_sf"/>
</dbReference>
<evidence type="ECO:0000256" key="4">
    <source>
        <dbReference type="ARBA" id="ARBA00022968"/>
    </source>
</evidence>
<evidence type="ECO:0000256" key="2">
    <source>
        <dbReference type="ARBA" id="ARBA00005876"/>
    </source>
</evidence>
<reference evidence="10" key="3">
    <citation type="submission" date="2015-06" db="UniProtKB">
        <authorList>
            <consortium name="EnsemblMetazoa"/>
        </authorList>
    </citation>
    <scope>IDENTIFICATION</scope>
</reference>
<dbReference type="STRING" id="283909.R7TIE1"/>
<protein>
    <recommendedName>
        <fullName evidence="12">Sodium/potassium-transporting ATPase subunit beta</fullName>
    </recommendedName>
</protein>
<dbReference type="GO" id="GO:0036376">
    <property type="term" value="P:sodium ion export across plasma membrane"/>
    <property type="evidence" value="ECO:0007669"/>
    <property type="project" value="TreeGrafter"/>
</dbReference>
<evidence type="ECO:0000313" key="10">
    <source>
        <dbReference type="EnsemblMetazoa" id="CapteP21031"/>
    </source>
</evidence>
<feature type="compositionally biased region" description="Polar residues" evidence="7">
    <location>
        <begin position="15"/>
        <end position="24"/>
    </location>
</feature>
<gene>
    <name evidence="9" type="ORF">CAPTEDRAFT_21031</name>
</gene>
<feature type="transmembrane region" description="Helical" evidence="8">
    <location>
        <begin position="90"/>
        <end position="110"/>
    </location>
</feature>
<reference evidence="11" key="1">
    <citation type="submission" date="2012-12" db="EMBL/GenBank/DDBJ databases">
        <authorList>
            <person name="Hellsten U."/>
            <person name="Grimwood J."/>
            <person name="Chapman J.A."/>
            <person name="Shapiro H."/>
            <person name="Aerts A."/>
            <person name="Otillar R.P."/>
            <person name="Terry A.Y."/>
            <person name="Boore J.L."/>
            <person name="Simakov O."/>
            <person name="Marletaz F."/>
            <person name="Cho S.-J."/>
            <person name="Edsinger-Gonzales E."/>
            <person name="Havlak P."/>
            <person name="Kuo D.-H."/>
            <person name="Larsson T."/>
            <person name="Lv J."/>
            <person name="Arendt D."/>
            <person name="Savage R."/>
            <person name="Osoegawa K."/>
            <person name="de Jong P."/>
            <person name="Lindberg D.R."/>
            <person name="Seaver E.C."/>
            <person name="Weisblat D.A."/>
            <person name="Putnam N.H."/>
            <person name="Grigoriev I.V."/>
            <person name="Rokhsar D.S."/>
        </authorList>
    </citation>
    <scope>NUCLEOTIDE SEQUENCE</scope>
    <source>
        <strain evidence="11">I ESC-2004</strain>
    </source>
</reference>
<dbReference type="AlphaFoldDB" id="R7TIE1"/>
<dbReference type="GO" id="GO:0006883">
    <property type="term" value="P:intracellular sodium ion homeostasis"/>
    <property type="evidence" value="ECO:0007669"/>
    <property type="project" value="TreeGrafter"/>
</dbReference>
<proteinExistence type="inferred from homology"/>
<keyword evidence="3 8" id="KW-0812">Transmembrane</keyword>
<evidence type="ECO:0000256" key="1">
    <source>
        <dbReference type="ARBA" id="ARBA00004606"/>
    </source>
</evidence>
<evidence type="ECO:0000256" key="8">
    <source>
        <dbReference type="SAM" id="Phobius"/>
    </source>
</evidence>
<dbReference type="Gene3D" id="2.60.40.1660">
    <property type="entry name" value="Na, k-atpase alpha subunit"/>
    <property type="match status" value="1"/>
</dbReference>
<evidence type="ECO:0000313" key="9">
    <source>
        <dbReference type="EMBL" id="ELT91291.1"/>
    </source>
</evidence>
<feature type="compositionally biased region" description="Basic and acidic residues" evidence="7">
    <location>
        <begin position="25"/>
        <end position="37"/>
    </location>
</feature>
<dbReference type="PANTHER" id="PTHR11523:SF28">
    <property type="entry name" value="NA_K-ATPASE BETA SUBUNIT ISOFORM 4-RELATED"/>
    <property type="match status" value="1"/>
</dbReference>
<dbReference type="GO" id="GO:0005890">
    <property type="term" value="C:sodium:potassium-exchanging ATPase complex"/>
    <property type="evidence" value="ECO:0007669"/>
    <property type="project" value="InterPro"/>
</dbReference>
<evidence type="ECO:0000313" key="11">
    <source>
        <dbReference type="Proteomes" id="UP000014760"/>
    </source>
</evidence>
<dbReference type="InterPro" id="IPR000402">
    <property type="entry name" value="Na/K_ATPase_sub_beta"/>
</dbReference>
<dbReference type="EMBL" id="KB310564">
    <property type="protein sequence ID" value="ELT91291.1"/>
    <property type="molecule type" value="Genomic_DNA"/>
</dbReference>
<organism evidence="9">
    <name type="scientific">Capitella teleta</name>
    <name type="common">Polychaete worm</name>
    <dbReference type="NCBI Taxonomy" id="283909"/>
    <lineage>
        <taxon>Eukaryota</taxon>
        <taxon>Metazoa</taxon>
        <taxon>Spiralia</taxon>
        <taxon>Lophotrochozoa</taxon>
        <taxon>Annelida</taxon>
        <taxon>Polychaeta</taxon>
        <taxon>Sedentaria</taxon>
        <taxon>Scolecida</taxon>
        <taxon>Capitellidae</taxon>
        <taxon>Capitella</taxon>
    </lineage>
</organism>
<keyword evidence="6 8" id="KW-0472">Membrane</keyword>
<name>R7TIE1_CAPTE</name>
<evidence type="ECO:0000256" key="3">
    <source>
        <dbReference type="ARBA" id="ARBA00022692"/>
    </source>
</evidence>
<evidence type="ECO:0000256" key="7">
    <source>
        <dbReference type="SAM" id="MobiDB-lite"/>
    </source>
</evidence>
<comment type="similarity">
    <text evidence="2">Belongs to the X(+)/potassium ATPases subunit beta family.</text>
</comment>
<dbReference type="HOGENOM" id="CLU_057702_0_0_1"/>
<evidence type="ECO:0000256" key="5">
    <source>
        <dbReference type="ARBA" id="ARBA00022989"/>
    </source>
</evidence>
<reference evidence="9 11" key="2">
    <citation type="journal article" date="2013" name="Nature">
        <title>Insights into bilaterian evolution from three spiralian genomes.</title>
        <authorList>
            <person name="Simakov O."/>
            <person name="Marletaz F."/>
            <person name="Cho S.J."/>
            <person name="Edsinger-Gonzales E."/>
            <person name="Havlak P."/>
            <person name="Hellsten U."/>
            <person name="Kuo D.H."/>
            <person name="Larsson T."/>
            <person name="Lv J."/>
            <person name="Arendt D."/>
            <person name="Savage R."/>
            <person name="Osoegawa K."/>
            <person name="de Jong P."/>
            <person name="Grimwood J."/>
            <person name="Chapman J.A."/>
            <person name="Shapiro H."/>
            <person name="Aerts A."/>
            <person name="Otillar R.P."/>
            <person name="Terry A.Y."/>
            <person name="Boore J.L."/>
            <person name="Grigoriev I.V."/>
            <person name="Lindberg D.R."/>
            <person name="Seaver E.C."/>
            <person name="Weisblat D.A."/>
            <person name="Putnam N.H."/>
            <person name="Rokhsar D.S."/>
        </authorList>
    </citation>
    <scope>NUCLEOTIDE SEQUENCE</scope>
    <source>
        <strain evidence="9 11">I ESC-2004</strain>
    </source>
</reference>
<evidence type="ECO:0000256" key="6">
    <source>
        <dbReference type="ARBA" id="ARBA00023136"/>
    </source>
</evidence>
<feature type="region of interest" description="Disordered" evidence="7">
    <location>
        <begin position="15"/>
        <end position="37"/>
    </location>
</feature>
<dbReference type="Pfam" id="PF00287">
    <property type="entry name" value="Na_K-ATPase"/>
    <property type="match status" value="1"/>
</dbReference>
<dbReference type="OrthoDB" id="5912413at2759"/>
<dbReference type="GO" id="GO:0030007">
    <property type="term" value="P:intracellular potassium ion homeostasis"/>
    <property type="evidence" value="ECO:0007669"/>
    <property type="project" value="TreeGrafter"/>
</dbReference>
<accession>R7TIE1</accession>
<sequence length="344" mass="40155">MESHNVSKMSLMNRSMNQSKQSLDFSKDTWPDMESSDKDALVSREDLRPVKTKLSDDIIYWFEGVQTFLWNGPNGLIFGRSLHSWARIMLHYALFLVGLLAVNGVLYGMVMEVYIDDNYPRLKNMQTPIQGNPGMGFRPMPDLRTTLIRFEQGKPSSYKVYADHIQAYLLQYENEAQQSEVFIDCTRLSEDERDRKMACRFSIDQLGDCTWQRDYGYDDGQPCVLLKLNKVYDWKPIPYNRTHGHPDLPADRLYEGNIAVTCTGEDPMDDENMGPLEYYPPNGFPVFYYPYLNQEGYRQPLVFVKFVRPKNGVVINVWCRAWAQNIYHHRYDRAGSVHFELLID</sequence>
<dbReference type="Proteomes" id="UP000014760">
    <property type="component" value="Unassembled WGS sequence"/>
</dbReference>
<keyword evidence="11" id="KW-1185">Reference proteome</keyword>
<evidence type="ECO:0008006" key="12">
    <source>
        <dbReference type="Google" id="ProtNLM"/>
    </source>
</evidence>
<dbReference type="PANTHER" id="PTHR11523">
    <property type="entry name" value="SODIUM/POTASSIUM-DEPENDENT ATPASE BETA SUBUNIT"/>
    <property type="match status" value="1"/>
</dbReference>
<dbReference type="EnsemblMetazoa" id="CapteT21031">
    <property type="protein sequence ID" value="CapteP21031"/>
    <property type="gene ID" value="CapteG21031"/>
</dbReference>
<keyword evidence="4" id="KW-0735">Signal-anchor</keyword>
<dbReference type="GO" id="GO:1990573">
    <property type="term" value="P:potassium ion import across plasma membrane"/>
    <property type="evidence" value="ECO:0007669"/>
    <property type="project" value="TreeGrafter"/>
</dbReference>